<dbReference type="InterPro" id="IPR002401">
    <property type="entry name" value="Cyt_P450_E_grp-I"/>
</dbReference>
<evidence type="ECO:0000313" key="11">
    <source>
        <dbReference type="Proteomes" id="UP000593564"/>
    </source>
</evidence>
<dbReference type="Gene3D" id="1.10.630.10">
    <property type="entry name" value="Cytochrome P450"/>
    <property type="match status" value="1"/>
</dbReference>
<feature type="transmembrane region" description="Helical" evidence="9">
    <location>
        <begin position="31"/>
        <end position="49"/>
    </location>
</feature>
<dbReference type="GO" id="GO:0020037">
    <property type="term" value="F:heme binding"/>
    <property type="evidence" value="ECO:0007669"/>
    <property type="project" value="InterPro"/>
</dbReference>
<evidence type="ECO:0000256" key="2">
    <source>
        <dbReference type="ARBA" id="ARBA00022617"/>
    </source>
</evidence>
<keyword evidence="3 7" id="KW-0479">Metal-binding</keyword>
<accession>A0A7J7HQT8</accession>
<feature type="binding site" description="axial binding residue" evidence="7">
    <location>
        <position position="475"/>
    </location>
    <ligand>
        <name>heme</name>
        <dbReference type="ChEBI" id="CHEBI:30413"/>
    </ligand>
    <ligandPart>
        <name>Fe</name>
        <dbReference type="ChEBI" id="CHEBI:18248"/>
    </ligandPart>
</feature>
<dbReference type="AlphaFoldDB" id="A0A7J7HQT8"/>
<evidence type="ECO:0000256" key="8">
    <source>
        <dbReference type="RuleBase" id="RU000461"/>
    </source>
</evidence>
<sequence length="537" mass="61005">MLSDLFNNLSTTVLQQWTPWLSQLSNNKYEFAGAILTLSILILPLFWYLRTFTNSRNQTTEAPLPPGPRGLPVLGYLPFLGTNLHHSFSHLAHHYGPVFKLWLGNKLYVVITSPSLAKQVVRDQDIVFSNRDPPISALAATYGAQDIAWSSYGSHWRNMRKIFVREMLSNSSLEAGYNLRRTEVRKTITQVYRKIGKPVEIGEIVFLTEFNVVLSMLWGSTFDIQEKVNSRVGAEFRAATAKMMVLLGKPNLSDFFPGLARFDLQGVEREMKEIVVDVERVFDSVIDARVKMEAVNDGGKKDFLQILLELKREDGSTPITKTQIKALLVDIVVGGTDTTATMVEWVMTEIMHNPELMKKVQEELSDIVGMNNFVEESHLPKLLYLDAVVKETFRLHPALPLLVPRRPSQSCVVGGYTIPKGTRVFLNVWAIQRDPDFWDNPSEFRPERFLGDDNKWDYTGNNFQYLPFGSGRRICAGIPLAEKMVMYVLASLLHSFNWHLPEGEELDLSEKFGIVIKKETPLIAIPTQRSSDLNFYA</sequence>
<evidence type="ECO:0000256" key="3">
    <source>
        <dbReference type="ARBA" id="ARBA00022723"/>
    </source>
</evidence>
<dbReference type="InterPro" id="IPR017972">
    <property type="entry name" value="Cyt_P450_CS"/>
</dbReference>
<dbReference type="Pfam" id="PF00067">
    <property type="entry name" value="p450"/>
    <property type="match status" value="1"/>
</dbReference>
<proteinExistence type="inferred from homology"/>
<evidence type="ECO:0000256" key="4">
    <source>
        <dbReference type="ARBA" id="ARBA00023002"/>
    </source>
</evidence>
<keyword evidence="9" id="KW-1133">Transmembrane helix</keyword>
<gene>
    <name evidence="10" type="ORF">HYC85_007262</name>
</gene>
<keyword evidence="9" id="KW-0812">Transmembrane</keyword>
<dbReference type="PANTHER" id="PTHR47951">
    <property type="entry name" value="OS08G0547900 PROTEIN"/>
    <property type="match status" value="1"/>
</dbReference>
<dbReference type="FunFam" id="1.10.630.10:FF:000026">
    <property type="entry name" value="Cytochrome P450 82C4"/>
    <property type="match status" value="1"/>
</dbReference>
<dbReference type="GO" id="GO:0004497">
    <property type="term" value="F:monooxygenase activity"/>
    <property type="evidence" value="ECO:0007669"/>
    <property type="project" value="UniProtKB-KW"/>
</dbReference>
<dbReference type="PRINTS" id="PR00463">
    <property type="entry name" value="EP450I"/>
</dbReference>
<dbReference type="PROSITE" id="PS00086">
    <property type="entry name" value="CYTOCHROME_P450"/>
    <property type="match status" value="1"/>
</dbReference>
<dbReference type="InterPro" id="IPR001128">
    <property type="entry name" value="Cyt_P450"/>
</dbReference>
<dbReference type="PANTHER" id="PTHR47951:SF7">
    <property type="entry name" value="FLAVONOID 3',5'-HYDROXYLASE-LIKE ISOFORM X1"/>
    <property type="match status" value="1"/>
</dbReference>
<reference evidence="10 11" key="2">
    <citation type="submission" date="2020-07" db="EMBL/GenBank/DDBJ databases">
        <title>Genome assembly of wild tea tree DASZ reveals pedigree and selection history of tea varieties.</title>
        <authorList>
            <person name="Zhang W."/>
        </authorList>
    </citation>
    <scope>NUCLEOTIDE SEQUENCE [LARGE SCALE GENOMIC DNA]</scope>
    <source>
        <strain evidence="11">cv. G240</strain>
        <tissue evidence="10">Leaf</tissue>
    </source>
</reference>
<reference evidence="11" key="1">
    <citation type="journal article" date="2020" name="Nat. Commun.">
        <title>Genome assembly of wild tea tree DASZ reveals pedigree and selection history of tea varieties.</title>
        <authorList>
            <person name="Zhang W."/>
            <person name="Zhang Y."/>
            <person name="Qiu H."/>
            <person name="Guo Y."/>
            <person name="Wan H."/>
            <person name="Zhang X."/>
            <person name="Scossa F."/>
            <person name="Alseekh S."/>
            <person name="Zhang Q."/>
            <person name="Wang P."/>
            <person name="Xu L."/>
            <person name="Schmidt M.H."/>
            <person name="Jia X."/>
            <person name="Li D."/>
            <person name="Zhu A."/>
            <person name="Guo F."/>
            <person name="Chen W."/>
            <person name="Ni D."/>
            <person name="Usadel B."/>
            <person name="Fernie A.R."/>
            <person name="Wen W."/>
        </authorList>
    </citation>
    <scope>NUCLEOTIDE SEQUENCE [LARGE SCALE GENOMIC DNA]</scope>
    <source>
        <strain evidence="11">cv. G240</strain>
    </source>
</reference>
<dbReference type="SUPFAM" id="SSF48264">
    <property type="entry name" value="Cytochrome P450"/>
    <property type="match status" value="1"/>
</dbReference>
<dbReference type="CDD" id="cd11073">
    <property type="entry name" value="CYP76-like"/>
    <property type="match status" value="1"/>
</dbReference>
<name>A0A7J7HQT8_CAMSI</name>
<evidence type="ECO:0000256" key="7">
    <source>
        <dbReference type="PIRSR" id="PIRSR602401-1"/>
    </source>
</evidence>
<evidence type="ECO:0000256" key="9">
    <source>
        <dbReference type="SAM" id="Phobius"/>
    </source>
</evidence>
<dbReference type="GO" id="GO:0005506">
    <property type="term" value="F:iron ion binding"/>
    <property type="evidence" value="ECO:0007669"/>
    <property type="project" value="InterPro"/>
</dbReference>
<dbReference type="Proteomes" id="UP000593564">
    <property type="component" value="Unassembled WGS sequence"/>
</dbReference>
<organism evidence="10 11">
    <name type="scientific">Camellia sinensis</name>
    <name type="common">Tea plant</name>
    <name type="synonym">Thea sinensis</name>
    <dbReference type="NCBI Taxonomy" id="4442"/>
    <lineage>
        <taxon>Eukaryota</taxon>
        <taxon>Viridiplantae</taxon>
        <taxon>Streptophyta</taxon>
        <taxon>Embryophyta</taxon>
        <taxon>Tracheophyta</taxon>
        <taxon>Spermatophyta</taxon>
        <taxon>Magnoliopsida</taxon>
        <taxon>eudicotyledons</taxon>
        <taxon>Gunneridae</taxon>
        <taxon>Pentapetalae</taxon>
        <taxon>asterids</taxon>
        <taxon>Ericales</taxon>
        <taxon>Theaceae</taxon>
        <taxon>Camellia</taxon>
    </lineage>
</organism>
<comment type="similarity">
    <text evidence="8">Belongs to the cytochrome P450 family.</text>
</comment>
<comment type="caution">
    <text evidence="10">The sequence shown here is derived from an EMBL/GenBank/DDBJ whole genome shotgun (WGS) entry which is preliminary data.</text>
</comment>
<dbReference type="GO" id="GO:0016705">
    <property type="term" value="F:oxidoreductase activity, acting on paired donors, with incorporation or reduction of molecular oxygen"/>
    <property type="evidence" value="ECO:0007669"/>
    <property type="project" value="InterPro"/>
</dbReference>
<keyword evidence="4 8" id="KW-0560">Oxidoreductase</keyword>
<keyword evidence="9" id="KW-0472">Membrane</keyword>
<comment type="cofactor">
    <cofactor evidence="1 7">
        <name>heme</name>
        <dbReference type="ChEBI" id="CHEBI:30413"/>
    </cofactor>
</comment>
<evidence type="ECO:0000313" key="10">
    <source>
        <dbReference type="EMBL" id="KAF5954406.1"/>
    </source>
</evidence>
<dbReference type="InterPro" id="IPR036396">
    <property type="entry name" value="Cyt_P450_sf"/>
</dbReference>
<evidence type="ECO:0000256" key="5">
    <source>
        <dbReference type="ARBA" id="ARBA00023004"/>
    </source>
</evidence>
<keyword evidence="2 7" id="KW-0349">Heme</keyword>
<evidence type="ECO:0000256" key="1">
    <source>
        <dbReference type="ARBA" id="ARBA00001971"/>
    </source>
</evidence>
<evidence type="ECO:0000256" key="6">
    <source>
        <dbReference type="ARBA" id="ARBA00023033"/>
    </source>
</evidence>
<keyword evidence="6 8" id="KW-0503">Monooxygenase</keyword>
<protein>
    <submittedName>
        <fullName evidence="10">Uncharacterized protein</fullName>
    </submittedName>
</protein>
<dbReference type="PRINTS" id="PR00385">
    <property type="entry name" value="P450"/>
</dbReference>
<keyword evidence="5 7" id="KW-0408">Iron</keyword>
<keyword evidence="11" id="KW-1185">Reference proteome</keyword>
<dbReference type="EMBL" id="JACBKZ010000003">
    <property type="protein sequence ID" value="KAF5954406.1"/>
    <property type="molecule type" value="Genomic_DNA"/>
</dbReference>